<reference evidence="4 5" key="1">
    <citation type="submission" date="2016-03" db="EMBL/GenBank/DDBJ databases">
        <title>Complete genome sequence of Pedobacter cryoconitis PAMC 27485.</title>
        <authorList>
            <person name="Lee J."/>
            <person name="Kim O.-S."/>
        </authorList>
    </citation>
    <scope>NUCLEOTIDE SEQUENCE [LARGE SCALE GENOMIC DNA]</scope>
    <source>
        <strain evidence="4 5">PAMC 27485</strain>
    </source>
</reference>
<keyword evidence="1" id="KW-0596">Phosphopantetheine</keyword>
<dbReference type="InterPro" id="IPR000873">
    <property type="entry name" value="AMP-dep_synth/lig_dom"/>
</dbReference>
<dbReference type="PANTHER" id="PTHR45527:SF1">
    <property type="entry name" value="FATTY ACID SYNTHASE"/>
    <property type="match status" value="1"/>
</dbReference>
<dbReference type="SUPFAM" id="SSF47336">
    <property type="entry name" value="ACP-like"/>
    <property type="match status" value="1"/>
</dbReference>
<dbReference type="Pfam" id="PF00550">
    <property type="entry name" value="PP-binding"/>
    <property type="match status" value="1"/>
</dbReference>
<dbReference type="GO" id="GO:0043041">
    <property type="term" value="P:amino acid activation for nonribosomal peptide biosynthetic process"/>
    <property type="evidence" value="ECO:0007669"/>
    <property type="project" value="TreeGrafter"/>
</dbReference>
<accession>A0A127VD31</accession>
<name>A0A127VD31_9SPHI</name>
<protein>
    <submittedName>
        <fullName evidence="4">Nonribosomal peptide synthetase</fullName>
    </submittedName>
</protein>
<sequence length="1551" mass="176986">MNITDFIKKIQSKGITVTIESGDLKISSPKGVMTKELISEFKEHKSEIIRLFSKNDTDTIPLAPLQDNYTLSFEQRRIWLLSQTDEGNKAYVIYIAFDLRGALDLVLLHQAIAKVADKHEILRTNFSGNTYEQVRQHVIPAAAFNFDVLFHDFSSQENPEETFEQLFSASFDIPFSFDSVLFRIAVVKTGHDHHIMYALMHHIIIDGWSSQILFHEIMEVYSRLVLNKTTTIVELPFQYKDFAVWQNSIIKSPELQKQRQYWLSQFSGEIPVLELPESHKRPIYKSFSGRNISHAYSKEFSNRLKKFSSDQGVSVFTAILTGINILLYRYTNQNDIIIGTPVTTRFRKELENQVGIYQNTLALRTRFQGAHTVEQTLRTVEKVFLDGYSNNLYPLDLWITELNLKANPGRSPLFDVMVVFQGDAYLKETTKTFSSLVVEPRNSHERKSSKFDLLFEFFETKEGLMISVDYNSDIFEAAFINRLIAHFENLLDEIFKDHQVTVDHLNYLTEEEKVQLIETFNDTETGYPKEKNVIELLQESVTLNPGKKAVFFHDQSLTYQEIDTVSNQFANFLLDHFNIEKEELIGVVQEKSILIIPVLLGILKTGAAYVPIDITYPEERIQYLKESVNCKIVVDDALLSRFLSVQNTIRTDMPLVSITADCLFHVMFTSGTTGNPKGVMLTHKNIVRLIEHSGCLDLNEHTILLSTVSISFDTTNTEFWTVLAKGGQVILAERKELLDYVIFKDILQRHQVNTLWLTASWFQHIVENDPDLFRGLKQFISGGDIVSSRHVGLLKGLYPDLKIINGYGPTENTTFSTFYQVDSLPEGTISIGKPLNNSQVYILNEALIPQPVGVVGTLYVAGDGLAPGYYNKPELTAEKFIVNPFKAGKLMYNSGDSARWLPDGNIEFLGRKDDMVKIRGRFIDTTEIENSLCKIGTVKQAVVLVKTVYGEKKIIAYLVCAVAADIREIKEELKKSLADFMIPNSFVCVPSIPLSHNGKVDRAMLLATDSALTDQAASTYFVPASTATEEKVIGLFKEVLKLEQAGRNDDFFELGGYSLTSITLLSRIAAKFGKKITIRDLYQNSSVASLAKFLDSSAESAGTTIIKPVEAIYYPLTLAQNRMWINNQLHPGNATYSTANTFELRGEYVTEELFAAFRHIIDRHHLLRSVFPFEEGEPMQKVLTTAESTAKIFELISWNKEEAFDVQNYDQEQTGNYFELIEDPPIRIKIIAVSKKQAFIWIKLHHIAYDAWSIHTLYNEFRQFLASAVQPEPLEIQFKHFAFWQRDGIEKGVFASQLNYWEELLKELPAQNERKLTDANDVSAVKFFEIDEFSSHKLRKICLDNQLDEAYLFLGLFSLAYSAVFNQEDYLCNFPYLGRKNAQLQNIIGLFYQIMILRIRTGDEEDVLAFISSLQKQALDAVEQLDYPFEKLIDEIPGLAKHINTLSFNVISKEFINVESDSFNQGKLTITPLQTPHKKRFRTDLTIDLYKSDKFYFSCAFNAQKYNAIKIESLLDLTKSLLEEAENVLSMTIKDLNFKYSDLGKNIKTGV</sequence>
<organism evidence="4 5">
    <name type="scientific">Pedobacter cryoconitis</name>
    <dbReference type="NCBI Taxonomy" id="188932"/>
    <lineage>
        <taxon>Bacteria</taxon>
        <taxon>Pseudomonadati</taxon>
        <taxon>Bacteroidota</taxon>
        <taxon>Sphingobacteriia</taxon>
        <taxon>Sphingobacteriales</taxon>
        <taxon>Sphingobacteriaceae</taxon>
        <taxon>Pedobacter</taxon>
    </lineage>
</organism>
<dbReference type="InterPro" id="IPR045851">
    <property type="entry name" value="AMP-bd_C_sf"/>
</dbReference>
<dbReference type="InterPro" id="IPR023213">
    <property type="entry name" value="CAT-like_dom_sf"/>
</dbReference>
<dbReference type="PROSITE" id="PS00455">
    <property type="entry name" value="AMP_BINDING"/>
    <property type="match status" value="1"/>
</dbReference>
<dbReference type="InterPro" id="IPR041464">
    <property type="entry name" value="TubC_N"/>
</dbReference>
<dbReference type="InterPro" id="IPR001242">
    <property type="entry name" value="Condensation_dom"/>
</dbReference>
<dbReference type="InterPro" id="IPR029058">
    <property type="entry name" value="AB_hydrolase_fold"/>
</dbReference>
<dbReference type="Gene3D" id="2.30.38.10">
    <property type="entry name" value="Luciferase, Domain 3"/>
    <property type="match status" value="1"/>
</dbReference>
<dbReference type="GO" id="GO:0044550">
    <property type="term" value="P:secondary metabolite biosynthetic process"/>
    <property type="evidence" value="ECO:0007669"/>
    <property type="project" value="TreeGrafter"/>
</dbReference>
<dbReference type="PANTHER" id="PTHR45527">
    <property type="entry name" value="NONRIBOSOMAL PEPTIDE SYNTHETASE"/>
    <property type="match status" value="1"/>
</dbReference>
<dbReference type="Gene3D" id="3.30.559.30">
    <property type="entry name" value="Nonribosomal peptide synthetase, condensation domain"/>
    <property type="match status" value="2"/>
</dbReference>
<dbReference type="OrthoDB" id="4317020at2"/>
<dbReference type="Pfam" id="PF18563">
    <property type="entry name" value="TubC_N"/>
    <property type="match status" value="1"/>
</dbReference>
<evidence type="ECO:0000259" key="3">
    <source>
        <dbReference type="PROSITE" id="PS50075"/>
    </source>
</evidence>
<dbReference type="Gene3D" id="3.40.50.1820">
    <property type="entry name" value="alpha/beta hydrolase"/>
    <property type="match status" value="1"/>
</dbReference>
<dbReference type="FunFam" id="2.30.38.10:FF:000001">
    <property type="entry name" value="Non-ribosomal peptide synthetase PvdI"/>
    <property type="match status" value="1"/>
</dbReference>
<evidence type="ECO:0000313" key="4">
    <source>
        <dbReference type="EMBL" id="AMP99117.1"/>
    </source>
</evidence>
<dbReference type="NCBIfam" id="TIGR01733">
    <property type="entry name" value="AA-adenyl-dom"/>
    <property type="match status" value="1"/>
</dbReference>
<dbReference type="InterPro" id="IPR009081">
    <property type="entry name" value="PP-bd_ACP"/>
</dbReference>
<evidence type="ECO:0000256" key="2">
    <source>
        <dbReference type="ARBA" id="ARBA00022553"/>
    </source>
</evidence>
<dbReference type="RefSeq" id="WP_068400605.1">
    <property type="nucleotide sequence ID" value="NZ_CP014504.1"/>
</dbReference>
<dbReference type="InterPro" id="IPR020845">
    <property type="entry name" value="AMP-binding_CS"/>
</dbReference>
<dbReference type="SUPFAM" id="SSF56801">
    <property type="entry name" value="Acetyl-CoA synthetase-like"/>
    <property type="match status" value="1"/>
</dbReference>
<evidence type="ECO:0000256" key="1">
    <source>
        <dbReference type="ARBA" id="ARBA00022450"/>
    </source>
</evidence>
<dbReference type="Gene3D" id="1.10.10.1830">
    <property type="entry name" value="Non-ribosomal peptide synthase, adenylation domain"/>
    <property type="match status" value="1"/>
</dbReference>
<dbReference type="Gene3D" id="3.30.559.10">
    <property type="entry name" value="Chloramphenicol acetyltransferase-like domain"/>
    <property type="match status" value="2"/>
</dbReference>
<dbReference type="GO" id="GO:0003824">
    <property type="term" value="F:catalytic activity"/>
    <property type="evidence" value="ECO:0007669"/>
    <property type="project" value="InterPro"/>
</dbReference>
<dbReference type="EMBL" id="CP014504">
    <property type="protein sequence ID" value="AMP99117.1"/>
    <property type="molecule type" value="Genomic_DNA"/>
</dbReference>
<proteinExistence type="predicted"/>
<dbReference type="KEGG" id="pcm:AY601_2220"/>
<dbReference type="InterPro" id="IPR020806">
    <property type="entry name" value="PKS_PP-bd"/>
</dbReference>
<dbReference type="InterPro" id="IPR010071">
    <property type="entry name" value="AA_adenyl_dom"/>
</dbReference>
<dbReference type="InterPro" id="IPR025110">
    <property type="entry name" value="AMP-bd_C"/>
</dbReference>
<dbReference type="SMART" id="SM00823">
    <property type="entry name" value="PKS_PP"/>
    <property type="match status" value="1"/>
</dbReference>
<keyword evidence="2" id="KW-0597">Phosphoprotein</keyword>
<dbReference type="CDD" id="cd19531">
    <property type="entry name" value="LCL_NRPS-like"/>
    <property type="match status" value="1"/>
</dbReference>
<dbReference type="InterPro" id="IPR044894">
    <property type="entry name" value="TubC_N_sf"/>
</dbReference>
<evidence type="ECO:0000313" key="5">
    <source>
        <dbReference type="Proteomes" id="UP000071561"/>
    </source>
</evidence>
<dbReference type="SUPFAM" id="SSF52777">
    <property type="entry name" value="CoA-dependent acyltransferases"/>
    <property type="match status" value="4"/>
</dbReference>
<dbReference type="Pfam" id="PF00668">
    <property type="entry name" value="Condensation"/>
    <property type="match status" value="2"/>
</dbReference>
<dbReference type="GO" id="GO:0005737">
    <property type="term" value="C:cytoplasm"/>
    <property type="evidence" value="ECO:0007669"/>
    <property type="project" value="TreeGrafter"/>
</dbReference>
<dbReference type="InterPro" id="IPR036736">
    <property type="entry name" value="ACP-like_sf"/>
</dbReference>
<dbReference type="Gene3D" id="3.30.300.30">
    <property type="match status" value="1"/>
</dbReference>
<keyword evidence="5" id="KW-1185">Reference proteome</keyword>
<dbReference type="Gene3D" id="3.40.50.980">
    <property type="match status" value="2"/>
</dbReference>
<gene>
    <name evidence="4" type="ORF">AY601_2220</name>
</gene>
<dbReference type="Proteomes" id="UP000071561">
    <property type="component" value="Chromosome"/>
</dbReference>
<dbReference type="Pfam" id="PF13193">
    <property type="entry name" value="AMP-binding_C"/>
    <property type="match status" value="1"/>
</dbReference>
<dbReference type="PATRIC" id="fig|188932.3.peg.2325"/>
<dbReference type="Pfam" id="PF00501">
    <property type="entry name" value="AMP-binding"/>
    <property type="match status" value="1"/>
</dbReference>
<dbReference type="GO" id="GO:0031177">
    <property type="term" value="F:phosphopantetheine binding"/>
    <property type="evidence" value="ECO:0007669"/>
    <property type="project" value="InterPro"/>
</dbReference>
<feature type="domain" description="Carrier" evidence="3">
    <location>
        <begin position="1023"/>
        <end position="1098"/>
    </location>
</feature>
<dbReference type="PROSITE" id="PS50075">
    <property type="entry name" value="CARRIER"/>
    <property type="match status" value="1"/>
</dbReference>